<sequence length="26" mass="2842">MVGSTMLQRLLCSIGSGKEREYRLGG</sequence>
<dbReference type="AlphaFoldDB" id="A0A0A8YYH6"/>
<proteinExistence type="predicted"/>
<reference evidence="1" key="1">
    <citation type="submission" date="2014-09" db="EMBL/GenBank/DDBJ databases">
        <authorList>
            <person name="Magalhaes I.L.F."/>
            <person name="Oliveira U."/>
            <person name="Santos F.R."/>
            <person name="Vidigal T.H.D.A."/>
            <person name="Brescovit A.D."/>
            <person name="Santos A.J."/>
        </authorList>
    </citation>
    <scope>NUCLEOTIDE SEQUENCE</scope>
    <source>
        <tissue evidence="1">Shoot tissue taken approximately 20 cm above the soil surface</tissue>
    </source>
</reference>
<organism evidence="1">
    <name type="scientific">Arundo donax</name>
    <name type="common">Giant reed</name>
    <name type="synonym">Donax arundinaceus</name>
    <dbReference type="NCBI Taxonomy" id="35708"/>
    <lineage>
        <taxon>Eukaryota</taxon>
        <taxon>Viridiplantae</taxon>
        <taxon>Streptophyta</taxon>
        <taxon>Embryophyta</taxon>
        <taxon>Tracheophyta</taxon>
        <taxon>Spermatophyta</taxon>
        <taxon>Magnoliopsida</taxon>
        <taxon>Liliopsida</taxon>
        <taxon>Poales</taxon>
        <taxon>Poaceae</taxon>
        <taxon>PACMAD clade</taxon>
        <taxon>Arundinoideae</taxon>
        <taxon>Arundineae</taxon>
        <taxon>Arundo</taxon>
    </lineage>
</organism>
<reference evidence="1" key="2">
    <citation type="journal article" date="2015" name="Data Brief">
        <title>Shoot transcriptome of the giant reed, Arundo donax.</title>
        <authorList>
            <person name="Barrero R.A."/>
            <person name="Guerrero F.D."/>
            <person name="Moolhuijzen P."/>
            <person name="Goolsby J.A."/>
            <person name="Tidwell J."/>
            <person name="Bellgard S.E."/>
            <person name="Bellgard M.I."/>
        </authorList>
    </citation>
    <scope>NUCLEOTIDE SEQUENCE</scope>
    <source>
        <tissue evidence="1">Shoot tissue taken approximately 20 cm above the soil surface</tissue>
    </source>
</reference>
<name>A0A0A8YYH6_ARUDO</name>
<dbReference type="EMBL" id="GBRH01270248">
    <property type="protein sequence ID" value="JAD27647.1"/>
    <property type="molecule type" value="Transcribed_RNA"/>
</dbReference>
<protein>
    <submittedName>
        <fullName evidence="1">Uncharacterized protein</fullName>
    </submittedName>
</protein>
<accession>A0A0A8YYH6</accession>
<evidence type="ECO:0000313" key="1">
    <source>
        <dbReference type="EMBL" id="JAD27647.1"/>
    </source>
</evidence>